<organism evidence="6 7">
    <name type="scientific">Kitasatospora misakiensis</name>
    <dbReference type="NCBI Taxonomy" id="67330"/>
    <lineage>
        <taxon>Bacteria</taxon>
        <taxon>Bacillati</taxon>
        <taxon>Actinomycetota</taxon>
        <taxon>Actinomycetes</taxon>
        <taxon>Kitasatosporales</taxon>
        <taxon>Streptomycetaceae</taxon>
        <taxon>Kitasatospora</taxon>
    </lineage>
</organism>
<proteinExistence type="inferred from homology"/>
<protein>
    <submittedName>
        <fullName evidence="6">MBL fold metallo-hydrolase</fullName>
    </submittedName>
</protein>
<dbReference type="Gene3D" id="3.60.15.10">
    <property type="entry name" value="Ribonuclease Z/Hydroxyacylglutathione hydrolase-like"/>
    <property type="match status" value="1"/>
</dbReference>
<name>A0ABW0WVH3_9ACTN</name>
<comment type="similarity">
    <text evidence="1">Belongs to the metallo-beta-lactamase superfamily.</text>
</comment>
<sequence>MVESFGVVGDRWRRPGTTRSLRLGDTTVSYVPDGELRLPPGVAFPQADARVWSEHPEYLDDFGLLVLSVGALLVERDGRALLIDAGFGPEELPLVPGVPHSTIRGGGLLAGLAALGRRPEEIEAVAVTHLHPDHLGWAWRPGPDGGRPVFAHAEHLVAEPEWAARDRGSEQAAEHGAAHGPAREIAGVAPYVRTVTDGQEVFPGVRARVTGGHTAGHTEYVIEDGGRRLIAFGDAMHAPVQVGHPGWFVGADHDPARAAAHRARLVEELAQPGVIGFGVHFADVVFGRVVSGQVDSGPVWCPVDA</sequence>
<keyword evidence="2" id="KW-0479">Metal-binding</keyword>
<dbReference type="PANTHER" id="PTHR42978:SF6">
    <property type="entry name" value="QUORUM-QUENCHING LACTONASE YTNP-RELATED"/>
    <property type="match status" value="1"/>
</dbReference>
<evidence type="ECO:0000256" key="1">
    <source>
        <dbReference type="ARBA" id="ARBA00007749"/>
    </source>
</evidence>
<evidence type="ECO:0000259" key="5">
    <source>
        <dbReference type="SMART" id="SM00849"/>
    </source>
</evidence>
<keyword evidence="4" id="KW-0862">Zinc</keyword>
<dbReference type="InterPro" id="IPR001279">
    <property type="entry name" value="Metallo-B-lactamas"/>
</dbReference>
<dbReference type="Pfam" id="PF00753">
    <property type="entry name" value="Lactamase_B"/>
    <property type="match status" value="1"/>
</dbReference>
<evidence type="ECO:0000313" key="7">
    <source>
        <dbReference type="Proteomes" id="UP001595975"/>
    </source>
</evidence>
<reference evidence="7" key="1">
    <citation type="journal article" date="2019" name="Int. J. Syst. Evol. Microbiol.">
        <title>The Global Catalogue of Microorganisms (GCM) 10K type strain sequencing project: providing services to taxonomists for standard genome sequencing and annotation.</title>
        <authorList>
            <consortium name="The Broad Institute Genomics Platform"/>
            <consortium name="The Broad Institute Genome Sequencing Center for Infectious Disease"/>
            <person name="Wu L."/>
            <person name="Ma J."/>
        </authorList>
    </citation>
    <scope>NUCLEOTIDE SEQUENCE [LARGE SCALE GENOMIC DNA]</scope>
    <source>
        <strain evidence="7">CGMCC 4.1437</strain>
    </source>
</reference>
<dbReference type="EMBL" id="JBHSOF010000001">
    <property type="protein sequence ID" value="MFC5661655.1"/>
    <property type="molecule type" value="Genomic_DNA"/>
</dbReference>
<evidence type="ECO:0000313" key="6">
    <source>
        <dbReference type="EMBL" id="MFC5661655.1"/>
    </source>
</evidence>
<dbReference type="Proteomes" id="UP001595975">
    <property type="component" value="Unassembled WGS sequence"/>
</dbReference>
<dbReference type="SMART" id="SM00849">
    <property type="entry name" value="Lactamase_B"/>
    <property type="match status" value="1"/>
</dbReference>
<evidence type="ECO:0000256" key="2">
    <source>
        <dbReference type="ARBA" id="ARBA00022723"/>
    </source>
</evidence>
<evidence type="ECO:0000256" key="4">
    <source>
        <dbReference type="ARBA" id="ARBA00022833"/>
    </source>
</evidence>
<keyword evidence="3" id="KW-0378">Hydrolase</keyword>
<comment type="caution">
    <text evidence="6">The sequence shown here is derived from an EMBL/GenBank/DDBJ whole genome shotgun (WGS) entry which is preliminary data.</text>
</comment>
<accession>A0ABW0WVH3</accession>
<evidence type="ECO:0000256" key="3">
    <source>
        <dbReference type="ARBA" id="ARBA00022801"/>
    </source>
</evidence>
<dbReference type="SUPFAM" id="SSF56281">
    <property type="entry name" value="Metallo-hydrolase/oxidoreductase"/>
    <property type="match status" value="1"/>
</dbReference>
<dbReference type="PANTHER" id="PTHR42978">
    <property type="entry name" value="QUORUM-QUENCHING LACTONASE YTNP-RELATED-RELATED"/>
    <property type="match status" value="1"/>
</dbReference>
<keyword evidence="7" id="KW-1185">Reference proteome</keyword>
<dbReference type="RefSeq" id="WP_380223216.1">
    <property type="nucleotide sequence ID" value="NZ_JBHSOF010000001.1"/>
</dbReference>
<dbReference type="InterPro" id="IPR036866">
    <property type="entry name" value="RibonucZ/Hydroxyglut_hydro"/>
</dbReference>
<feature type="domain" description="Metallo-beta-lactamase" evidence="5">
    <location>
        <begin position="68"/>
        <end position="274"/>
    </location>
</feature>
<dbReference type="InterPro" id="IPR051013">
    <property type="entry name" value="MBL_superfamily_lactonases"/>
</dbReference>
<gene>
    <name evidence="6" type="ORF">ACFP3U_01515</name>
</gene>